<dbReference type="SMART" id="SM00267">
    <property type="entry name" value="GGDEF"/>
    <property type="match status" value="1"/>
</dbReference>
<dbReference type="SUPFAM" id="SSF55073">
    <property type="entry name" value="Nucleotide cyclase"/>
    <property type="match status" value="1"/>
</dbReference>
<dbReference type="PANTHER" id="PTHR45138:SF9">
    <property type="entry name" value="DIGUANYLATE CYCLASE DGCM-RELATED"/>
    <property type="match status" value="1"/>
</dbReference>
<keyword evidence="1" id="KW-0456">Lyase</keyword>
<dbReference type="Pfam" id="PF00990">
    <property type="entry name" value="GGDEF"/>
    <property type="match status" value="1"/>
</dbReference>
<dbReference type="Gene3D" id="3.30.70.270">
    <property type="match status" value="1"/>
</dbReference>
<dbReference type="NCBIfam" id="TIGR00254">
    <property type="entry name" value="GGDEF"/>
    <property type="match status" value="1"/>
</dbReference>
<dbReference type="GO" id="GO:0043709">
    <property type="term" value="P:cell adhesion involved in single-species biofilm formation"/>
    <property type="evidence" value="ECO:0007669"/>
    <property type="project" value="TreeGrafter"/>
</dbReference>
<dbReference type="GO" id="GO:0016829">
    <property type="term" value="F:lyase activity"/>
    <property type="evidence" value="ECO:0007669"/>
    <property type="project" value="UniProtKB-KW"/>
</dbReference>
<evidence type="ECO:0000259" key="2">
    <source>
        <dbReference type="PROSITE" id="PS50887"/>
    </source>
</evidence>
<organism evidence="3">
    <name type="scientific">Acyrthosiphon pisum</name>
    <name type="common">Pea aphid</name>
    <dbReference type="NCBI Taxonomy" id="7029"/>
    <lineage>
        <taxon>Eukaryota</taxon>
        <taxon>Metazoa</taxon>
        <taxon>Ecdysozoa</taxon>
        <taxon>Arthropoda</taxon>
        <taxon>Hexapoda</taxon>
        <taxon>Insecta</taxon>
        <taxon>Pterygota</taxon>
        <taxon>Neoptera</taxon>
        <taxon>Paraneoptera</taxon>
        <taxon>Hemiptera</taxon>
        <taxon>Sternorrhyncha</taxon>
        <taxon>Aphidomorpha</taxon>
        <taxon>Aphidoidea</taxon>
        <taxon>Aphididae</taxon>
        <taxon>Macrosiphini</taxon>
        <taxon>Acyrthosiphon</taxon>
    </lineage>
</organism>
<dbReference type="PROSITE" id="PS50887">
    <property type="entry name" value="GGDEF"/>
    <property type="match status" value="1"/>
</dbReference>
<dbReference type="InterPro" id="IPR029787">
    <property type="entry name" value="Nucleotide_cyclase"/>
</dbReference>
<protein>
    <recommendedName>
        <fullName evidence="2">GGDEF domain-containing protein</fullName>
    </recommendedName>
</protein>
<dbReference type="PANTHER" id="PTHR45138">
    <property type="entry name" value="REGULATORY COMPONENTS OF SENSORY TRANSDUCTION SYSTEM"/>
    <property type="match status" value="1"/>
</dbReference>
<sequence>MIDIDYFKRYNDTYGHVAGDECLQDVGLALKDSVHYQGDIVARYGGEEFAIILPSTSAFDAKKVAERAVRFVAETGIAHESSDVPAGVVTISAGYSTLTSTGKTGEADQLKQDADKALYLAKRSGRNQIKP</sequence>
<dbReference type="GO" id="GO:0005886">
    <property type="term" value="C:plasma membrane"/>
    <property type="evidence" value="ECO:0007669"/>
    <property type="project" value="TreeGrafter"/>
</dbReference>
<name>A0A8R2HBV0_ACYPI</name>
<dbReference type="AlphaFoldDB" id="A0A8R2HBV0"/>
<accession>A0A8R2HBV0</accession>
<evidence type="ECO:0000313" key="3">
    <source>
        <dbReference type="EnsemblMetazoa" id="XP_016664750.1"/>
    </source>
</evidence>
<dbReference type="InterPro" id="IPR043128">
    <property type="entry name" value="Rev_trsase/Diguanyl_cyclase"/>
</dbReference>
<feature type="domain" description="GGDEF" evidence="2">
    <location>
        <begin position="1"/>
        <end position="131"/>
    </location>
</feature>
<proteinExistence type="predicted"/>
<dbReference type="InterPro" id="IPR000160">
    <property type="entry name" value="GGDEF_dom"/>
</dbReference>
<dbReference type="EnsemblMetazoa" id="XM_016809261.1">
    <property type="protein sequence ID" value="XP_016664750.1"/>
    <property type="gene ID" value="LOC107885598"/>
</dbReference>
<reference evidence="3" key="1">
    <citation type="submission" date="2022-06" db="UniProtKB">
        <authorList>
            <consortium name="EnsemblMetazoa"/>
        </authorList>
    </citation>
    <scope>IDENTIFICATION</scope>
</reference>
<dbReference type="GO" id="GO:0052621">
    <property type="term" value="F:diguanylate cyclase activity"/>
    <property type="evidence" value="ECO:0007669"/>
    <property type="project" value="TreeGrafter"/>
</dbReference>
<dbReference type="InterPro" id="IPR050469">
    <property type="entry name" value="Diguanylate_Cyclase"/>
</dbReference>
<dbReference type="CDD" id="cd01949">
    <property type="entry name" value="GGDEF"/>
    <property type="match status" value="1"/>
</dbReference>
<evidence type="ECO:0000256" key="1">
    <source>
        <dbReference type="ARBA" id="ARBA00023239"/>
    </source>
</evidence>